<evidence type="ECO:0000256" key="3">
    <source>
        <dbReference type="ARBA" id="ARBA00022525"/>
    </source>
</evidence>
<gene>
    <name evidence="6" type="ORF">ATEIFO6365_0005048900</name>
</gene>
<dbReference type="Proteomes" id="UP000452235">
    <property type="component" value="Unassembled WGS sequence"/>
</dbReference>
<comment type="subcellular location">
    <subcellularLocation>
        <location evidence="2">Secreted</location>
    </subcellularLocation>
</comment>
<evidence type="ECO:0000313" key="6">
    <source>
        <dbReference type="EMBL" id="GFF16299.1"/>
    </source>
</evidence>
<keyword evidence="4" id="KW-1015">Disulfide bond</keyword>
<name>A0A5M3Z5F4_ASPTE</name>
<organism evidence="6 7">
    <name type="scientific">Aspergillus terreus</name>
    <dbReference type="NCBI Taxonomy" id="33178"/>
    <lineage>
        <taxon>Eukaryota</taxon>
        <taxon>Fungi</taxon>
        <taxon>Dikarya</taxon>
        <taxon>Ascomycota</taxon>
        <taxon>Pezizomycotina</taxon>
        <taxon>Eurotiomycetes</taxon>
        <taxon>Eurotiomycetidae</taxon>
        <taxon>Eurotiales</taxon>
        <taxon>Aspergillaceae</taxon>
        <taxon>Aspergillus</taxon>
        <taxon>Aspergillus subgen. Circumdati</taxon>
    </lineage>
</organism>
<comment type="caution">
    <text evidence="6">The sequence shown here is derived from an EMBL/GenBank/DDBJ whole genome shotgun (WGS) entry which is preliminary data.</text>
</comment>
<dbReference type="CDD" id="cd21175">
    <property type="entry name" value="LPMO_AA9"/>
    <property type="match status" value="1"/>
</dbReference>
<accession>A0A5M3Z5F4</accession>
<reference evidence="6 7" key="1">
    <citation type="submission" date="2020-01" db="EMBL/GenBank/DDBJ databases">
        <title>Aspergillus terreus IFO 6365 whole genome shotgun sequence.</title>
        <authorList>
            <person name="Kanamasa S."/>
            <person name="Takahashi H."/>
        </authorList>
    </citation>
    <scope>NUCLEOTIDE SEQUENCE [LARGE SCALE GENOMIC DNA]</scope>
    <source>
        <strain evidence="6 7">IFO 6365</strain>
    </source>
</reference>
<dbReference type="PANTHER" id="PTHR33353">
    <property type="entry name" value="PUTATIVE (AFU_ORTHOLOGUE AFUA_1G12560)-RELATED"/>
    <property type="match status" value="1"/>
</dbReference>
<protein>
    <submittedName>
        <fullName evidence="6">Endoglucanase</fullName>
    </submittedName>
</protein>
<evidence type="ECO:0000256" key="1">
    <source>
        <dbReference type="ARBA" id="ARBA00001973"/>
    </source>
</evidence>
<evidence type="ECO:0000259" key="5">
    <source>
        <dbReference type="Pfam" id="PF03443"/>
    </source>
</evidence>
<dbReference type="OrthoDB" id="4849160at2759"/>
<dbReference type="Pfam" id="PF03443">
    <property type="entry name" value="AA9"/>
    <property type="match status" value="1"/>
</dbReference>
<keyword evidence="7" id="KW-1185">Reference proteome</keyword>
<dbReference type="InterPro" id="IPR005103">
    <property type="entry name" value="AA9_LPMO"/>
</dbReference>
<dbReference type="EMBL" id="BLJY01000005">
    <property type="protein sequence ID" value="GFF16299.1"/>
    <property type="molecule type" value="Genomic_DNA"/>
</dbReference>
<dbReference type="Gene3D" id="2.70.50.70">
    <property type="match status" value="1"/>
</dbReference>
<evidence type="ECO:0000256" key="4">
    <source>
        <dbReference type="ARBA" id="ARBA00023157"/>
    </source>
</evidence>
<dbReference type="AlphaFoldDB" id="A0A5M3Z5F4"/>
<dbReference type="GO" id="GO:0005576">
    <property type="term" value="C:extracellular region"/>
    <property type="evidence" value="ECO:0007669"/>
    <property type="project" value="UniProtKB-SubCell"/>
</dbReference>
<feature type="domain" description="Auxiliary Activity family 9 catalytic" evidence="5">
    <location>
        <begin position="20"/>
        <end position="233"/>
    </location>
</feature>
<evidence type="ECO:0000256" key="2">
    <source>
        <dbReference type="ARBA" id="ARBA00004613"/>
    </source>
</evidence>
<sequence length="248" mass="25912">MSLSKIATGILASATLVAGHGYVSGIVADGKYYSGYLVDKYSYMDDPPETIGWSTTATDLGFVDGTGYDTVDIACHKGSAPGALTATVPAGSKIEMQWNTWPESHHGPVLNYLAPCNGDCAQADKSSLEFFKIEAEGLIDGSSPPGEWATDELISNNNTAVVTIPASIASGNYVLRHEIIGLHSAGNLNGAQNYPQCINIEITGGGSTKPSGVSATTFYKNTDPGIKFDIYSDLSGGYPMPGPALFDA</sequence>
<comment type="cofactor">
    <cofactor evidence="1">
        <name>Cu(2+)</name>
        <dbReference type="ChEBI" id="CHEBI:29036"/>
    </cofactor>
</comment>
<evidence type="ECO:0000313" key="7">
    <source>
        <dbReference type="Proteomes" id="UP000452235"/>
    </source>
</evidence>
<dbReference type="PANTHER" id="PTHR33353:SF34">
    <property type="entry name" value="ENDO-BETA-1,4-GLUCANASE D"/>
    <property type="match status" value="1"/>
</dbReference>
<dbReference type="InterPro" id="IPR049892">
    <property type="entry name" value="AA9"/>
</dbReference>
<keyword evidence="3" id="KW-0964">Secreted</keyword>
<dbReference type="VEuPathDB" id="FungiDB:ATEG_05416"/>
<proteinExistence type="predicted"/>